<name>A0A1F2PKH1_9FIRM</name>
<dbReference type="SUPFAM" id="SSF50331">
    <property type="entry name" value="MOP-like"/>
    <property type="match status" value="1"/>
</dbReference>
<organism evidence="4 6">
    <name type="scientific">Acetobacterium wieringae</name>
    <dbReference type="NCBI Taxonomy" id="52694"/>
    <lineage>
        <taxon>Bacteria</taxon>
        <taxon>Bacillati</taxon>
        <taxon>Bacillota</taxon>
        <taxon>Clostridia</taxon>
        <taxon>Eubacteriales</taxon>
        <taxon>Eubacteriaceae</taxon>
        <taxon>Acetobacterium</taxon>
    </lineage>
</organism>
<dbReference type="Pfam" id="PF12728">
    <property type="entry name" value="HTH_17"/>
    <property type="match status" value="1"/>
</dbReference>
<dbReference type="GO" id="GO:0005524">
    <property type="term" value="F:ATP binding"/>
    <property type="evidence" value="ECO:0007669"/>
    <property type="project" value="UniProtKB-KW"/>
</dbReference>
<reference evidence="5" key="2">
    <citation type="submission" date="2021-11" db="EMBL/GenBank/DDBJ databases">
        <title>Isoprene-degrading acetogen.</title>
        <authorList>
            <person name="Yang Y."/>
            <person name="Jin H."/>
            <person name="Yan J."/>
        </authorList>
    </citation>
    <scope>NUCLEOTIDE SEQUENCE</scope>
    <source>
        <strain evidence="5">Berkeley</strain>
    </source>
</reference>
<dbReference type="Proteomes" id="UP001163550">
    <property type="component" value="Chromosome"/>
</dbReference>
<protein>
    <submittedName>
        <fullName evidence="5">Helix-turn-helix domain-containing protein</fullName>
    </submittedName>
    <submittedName>
        <fullName evidence="4">Molybdate transporter ATP-binding protein</fullName>
    </submittedName>
</protein>
<dbReference type="PROSITE" id="PS51866">
    <property type="entry name" value="MOP"/>
    <property type="match status" value="1"/>
</dbReference>
<evidence type="ECO:0000256" key="2">
    <source>
        <dbReference type="PROSITE-ProRule" id="PRU01213"/>
    </source>
</evidence>
<proteinExistence type="predicted"/>
<dbReference type="Proteomes" id="UP000176244">
    <property type="component" value="Unassembled WGS sequence"/>
</dbReference>
<dbReference type="STRING" id="52694.ACWI_06480"/>
<dbReference type="InterPro" id="IPR004606">
    <property type="entry name" value="Mop_domain"/>
</dbReference>
<evidence type="ECO:0000313" key="4">
    <source>
        <dbReference type="EMBL" id="OFV71900.1"/>
    </source>
</evidence>
<dbReference type="Pfam" id="PF03459">
    <property type="entry name" value="TOBE"/>
    <property type="match status" value="1"/>
</dbReference>
<keyword evidence="1 2" id="KW-0500">Molybdenum</keyword>
<dbReference type="OrthoDB" id="9804758at2"/>
<evidence type="ECO:0000313" key="6">
    <source>
        <dbReference type="Proteomes" id="UP000176244"/>
    </source>
</evidence>
<dbReference type="NCBIfam" id="TIGR01764">
    <property type="entry name" value="excise"/>
    <property type="match status" value="1"/>
</dbReference>
<keyword evidence="4" id="KW-0547">Nucleotide-binding</keyword>
<evidence type="ECO:0000313" key="5">
    <source>
        <dbReference type="EMBL" id="UYO63571.1"/>
    </source>
</evidence>
<gene>
    <name evidence="4" type="ORF">ACWI_06480</name>
    <name evidence="5" type="ORF">LNN31_03820</name>
</gene>
<evidence type="ECO:0000259" key="3">
    <source>
        <dbReference type="PROSITE" id="PS51866"/>
    </source>
</evidence>
<dbReference type="Gene3D" id="2.40.50.100">
    <property type="match status" value="1"/>
</dbReference>
<keyword evidence="7" id="KW-1185">Reference proteome</keyword>
<feature type="domain" description="Mop" evidence="3">
    <location>
        <begin position="109"/>
        <end position="173"/>
    </location>
</feature>
<dbReference type="RefSeq" id="WP_070370001.1">
    <property type="nucleotide sequence ID" value="NZ_CABIIK010000034.1"/>
</dbReference>
<dbReference type="EMBL" id="CP087994">
    <property type="protein sequence ID" value="UYO63571.1"/>
    <property type="molecule type" value="Genomic_DNA"/>
</dbReference>
<dbReference type="GO" id="GO:0003677">
    <property type="term" value="F:DNA binding"/>
    <property type="evidence" value="ECO:0007669"/>
    <property type="project" value="InterPro"/>
</dbReference>
<dbReference type="InterPro" id="IPR041657">
    <property type="entry name" value="HTH_17"/>
</dbReference>
<accession>A0A1F2PKH1</accession>
<dbReference type="AlphaFoldDB" id="A0A1F2PKH1"/>
<dbReference type="InterPro" id="IPR008995">
    <property type="entry name" value="Mo/tungstate-bd_C_term_dom"/>
</dbReference>
<reference evidence="4 6" key="1">
    <citation type="submission" date="2015-09" db="EMBL/GenBank/DDBJ databases">
        <title>Genome sequence of Acetobacterium wieringae DSM 1911.</title>
        <authorList>
            <person name="Poehlein A."/>
            <person name="Bengelsdorf F.R."/>
            <person name="Schiel-Bengelsdorf B."/>
            <person name="Duerre P."/>
            <person name="Daniel R."/>
        </authorList>
    </citation>
    <scope>NUCLEOTIDE SEQUENCE [LARGE SCALE GENOMIC DNA]</scope>
    <source>
        <strain evidence="4 6">DSM 1911</strain>
    </source>
</reference>
<dbReference type="InterPro" id="IPR005116">
    <property type="entry name" value="Transp-assoc_OB_typ1"/>
</dbReference>
<dbReference type="EMBL" id="LKEU01000014">
    <property type="protein sequence ID" value="OFV71900.1"/>
    <property type="molecule type" value="Genomic_DNA"/>
</dbReference>
<keyword evidence="4" id="KW-0067">ATP-binding</keyword>
<sequence length="173" mass="19569">MNDELLYTPEEISQKLKITKNTVYEMVKRGDLEAHRLGKHLRISQSQFDNYLLKSKGSANQYQGTVFMEGDDQFVKIDDVNIHVHTDLTGAVKLSIRPEDIILSLEPFTSSARNIFKGQVVDLIDNADGVKVILDIGIPIMSLITRKSLENMKISKGCELYAVFKTMSITVYK</sequence>
<dbReference type="GO" id="GO:0015689">
    <property type="term" value="P:molybdate ion transport"/>
    <property type="evidence" value="ECO:0007669"/>
    <property type="project" value="InterPro"/>
</dbReference>
<dbReference type="InterPro" id="IPR010093">
    <property type="entry name" value="SinI_DNA-bd"/>
</dbReference>
<evidence type="ECO:0000256" key="1">
    <source>
        <dbReference type="ARBA" id="ARBA00022505"/>
    </source>
</evidence>
<evidence type="ECO:0000313" key="7">
    <source>
        <dbReference type="Proteomes" id="UP001163550"/>
    </source>
</evidence>